<name>G8EXZ5_9CAUD</name>
<protein>
    <submittedName>
        <fullName evidence="2">Uncharacterized protein</fullName>
    </submittedName>
</protein>
<sequence length="185" mass="20401">MALISRSEAARALGVSPEAVYAAVKSGRLSVKKDSSGKPVVDSETMREEWARNTQTRIGIGPKVAGPGKEKKPLRSREERMASGSEQPRISKTQESIPDYDESRARTEHLKAELLELDRQQKEGLLVKAEDIALEWSEIITRARTKLLGIPTKAKQRIPDLDTDAIGVLDDIVREALEDLAGDSE</sequence>
<evidence type="ECO:0000256" key="1">
    <source>
        <dbReference type="SAM" id="MobiDB-lite"/>
    </source>
</evidence>
<accession>G8EXZ5</accession>
<dbReference type="Proteomes" id="UP000297591">
    <property type="component" value="Segment"/>
</dbReference>
<reference evidence="2 3" key="1">
    <citation type="submission" date="2010-12" db="EMBL/GenBank/DDBJ databases">
        <title>The Genome Sequence of Synechococcus phage S-CAM8 0608SB47.</title>
        <authorList>
            <consortium name="The Broad Institute Genome Sequencing Platform"/>
            <person name="Henn M.R."/>
            <person name="Martiny J."/>
            <person name="Weihe C."/>
            <person name="Levin J."/>
            <person name="Malboeuf C."/>
            <person name="Casali M."/>
            <person name="Russ C."/>
            <person name="Lennon N."/>
            <person name="Chapman S.B."/>
            <person name="Erlich R."/>
            <person name="Young S.K."/>
            <person name="Yandava C."/>
            <person name="Zeng Q."/>
            <person name="Alvarado L."/>
            <person name="Anderson S."/>
            <person name="Berlin A."/>
            <person name="Chen Z."/>
            <person name="Freedman E."/>
            <person name="Gellesch M."/>
            <person name="Goldberg J."/>
            <person name="Green L."/>
            <person name="Griggs A."/>
            <person name="Gujja S."/>
            <person name="Heilman E.R."/>
            <person name="Heiman D."/>
            <person name="Hollinger A."/>
            <person name="Howarth C."/>
            <person name="Larson L."/>
            <person name="Mehta T."/>
            <person name="Pearson M."/>
            <person name="Roberts A."/>
            <person name="Ryan E."/>
            <person name="Saif S."/>
            <person name="Shea T."/>
            <person name="Shenoy N."/>
            <person name="Sisk P."/>
            <person name="Stolte C."/>
            <person name="Sykes S."/>
            <person name="White J."/>
            <person name="Haas B."/>
            <person name="Nusbaum C."/>
            <person name="Birren B."/>
        </authorList>
    </citation>
    <scope>NUCLEOTIDE SEQUENCE [LARGE SCALE GENOMIC DNA]</scope>
    <source>
        <strain evidence="2 3">0608SB47</strain>
    </source>
</reference>
<feature type="compositionally biased region" description="Polar residues" evidence="1">
    <location>
        <begin position="84"/>
        <end position="96"/>
    </location>
</feature>
<proteinExistence type="predicted"/>
<evidence type="ECO:0000313" key="2">
    <source>
        <dbReference type="EMBL" id="AET72685.1"/>
    </source>
</evidence>
<feature type="compositionally biased region" description="Basic and acidic residues" evidence="1">
    <location>
        <begin position="68"/>
        <end position="81"/>
    </location>
</feature>
<evidence type="ECO:0000313" key="3">
    <source>
        <dbReference type="Proteomes" id="UP000297591"/>
    </source>
</evidence>
<dbReference type="EMBL" id="JF974299">
    <property type="protein sequence ID" value="AET72685.1"/>
    <property type="molecule type" value="Genomic_DNA"/>
</dbReference>
<feature type="region of interest" description="Disordered" evidence="1">
    <location>
        <begin position="32"/>
        <end position="104"/>
    </location>
</feature>
<organism evidence="2 3">
    <name type="scientific">Synechococcus phage S-CAM8</name>
    <dbReference type="NCBI Taxonomy" id="754038"/>
    <lineage>
        <taxon>Viruses</taxon>
        <taxon>Duplodnaviria</taxon>
        <taxon>Heunggongvirae</taxon>
        <taxon>Uroviricota</taxon>
        <taxon>Caudoviricetes</taxon>
        <taxon>Pantevenvirales</taxon>
        <taxon>Kyanoviridae</taxon>
        <taxon>Neritesvirus</taxon>
        <taxon>Neritesvirus scam8</taxon>
    </lineage>
</organism>
<gene>
    <name evidence="2" type="ORF">SXFG_00135</name>
</gene>